<feature type="coiled-coil region" evidence="1">
    <location>
        <begin position="1026"/>
        <end position="1077"/>
    </location>
</feature>
<name>A0A834U809_VESPE</name>
<gene>
    <name evidence="3" type="ORF">H0235_010754</name>
</gene>
<evidence type="ECO:0000313" key="3">
    <source>
        <dbReference type="EMBL" id="KAF7420457.1"/>
    </source>
</evidence>
<evidence type="ECO:0000256" key="2">
    <source>
        <dbReference type="SAM" id="MobiDB-lite"/>
    </source>
</evidence>
<dbReference type="EMBL" id="JACSDY010000009">
    <property type="protein sequence ID" value="KAF7420457.1"/>
    <property type="molecule type" value="Genomic_DNA"/>
</dbReference>
<dbReference type="AlphaFoldDB" id="A0A834U809"/>
<feature type="compositionally biased region" description="Polar residues" evidence="2">
    <location>
        <begin position="844"/>
        <end position="865"/>
    </location>
</feature>
<evidence type="ECO:0000256" key="1">
    <source>
        <dbReference type="SAM" id="Coils"/>
    </source>
</evidence>
<protein>
    <submittedName>
        <fullName evidence="3">Uncharacterized protein</fullName>
    </submittedName>
</protein>
<feature type="region of interest" description="Disordered" evidence="2">
    <location>
        <begin position="844"/>
        <end position="874"/>
    </location>
</feature>
<reference evidence="3" key="1">
    <citation type="journal article" date="2020" name="G3 (Bethesda)">
        <title>High-Quality Assemblies for Three Invasive Social Wasps from the &lt;i&gt;Vespula&lt;/i&gt; Genus.</title>
        <authorList>
            <person name="Harrop T.W.R."/>
            <person name="Guhlin J."/>
            <person name="McLaughlin G.M."/>
            <person name="Permina E."/>
            <person name="Stockwell P."/>
            <person name="Gilligan J."/>
            <person name="Le Lec M.F."/>
            <person name="Gruber M.A.M."/>
            <person name="Quinn O."/>
            <person name="Lovegrove M."/>
            <person name="Duncan E.J."/>
            <person name="Remnant E.J."/>
            <person name="Van Eeckhoven J."/>
            <person name="Graham B."/>
            <person name="Knapp R.A."/>
            <person name="Langford K.W."/>
            <person name="Kronenberg Z."/>
            <person name="Press M.O."/>
            <person name="Eacker S.M."/>
            <person name="Wilson-Rankin E.E."/>
            <person name="Purcell J."/>
            <person name="Lester P.J."/>
            <person name="Dearden P.K."/>
        </authorList>
    </citation>
    <scope>NUCLEOTIDE SEQUENCE</scope>
    <source>
        <strain evidence="3">Volc-1</strain>
    </source>
</reference>
<evidence type="ECO:0000313" key="4">
    <source>
        <dbReference type="Proteomes" id="UP000600918"/>
    </source>
</evidence>
<organism evidence="3 4">
    <name type="scientific">Vespula pensylvanica</name>
    <name type="common">Western yellow jacket</name>
    <name type="synonym">Wasp</name>
    <dbReference type="NCBI Taxonomy" id="30213"/>
    <lineage>
        <taxon>Eukaryota</taxon>
        <taxon>Metazoa</taxon>
        <taxon>Ecdysozoa</taxon>
        <taxon>Arthropoda</taxon>
        <taxon>Hexapoda</taxon>
        <taxon>Insecta</taxon>
        <taxon>Pterygota</taxon>
        <taxon>Neoptera</taxon>
        <taxon>Endopterygota</taxon>
        <taxon>Hymenoptera</taxon>
        <taxon>Apocrita</taxon>
        <taxon>Aculeata</taxon>
        <taxon>Vespoidea</taxon>
        <taxon>Vespidae</taxon>
        <taxon>Vespinae</taxon>
        <taxon>Vespula</taxon>
    </lineage>
</organism>
<proteinExistence type="predicted"/>
<feature type="region of interest" description="Disordered" evidence="2">
    <location>
        <begin position="1"/>
        <end position="20"/>
    </location>
</feature>
<comment type="caution">
    <text evidence="3">The sequence shown here is derived from an EMBL/GenBank/DDBJ whole genome shotgun (WGS) entry which is preliminary data.</text>
</comment>
<keyword evidence="4" id="KW-1185">Reference proteome</keyword>
<keyword evidence="1" id="KW-0175">Coiled coil</keyword>
<feature type="coiled-coil region" evidence="1">
    <location>
        <begin position="265"/>
        <end position="292"/>
    </location>
</feature>
<sequence>MQGQFNNDAEEFEPRITPKPTTKVENFAVSSVPEVSLIFDKPSENRNVKSDVSASPSFNKHASYASWREYNFSKTPNYKVDEISNSHKVQHDYTHNPLTSIQSIGRSNDSYGNGNRILKKDVHVHKREQDYVRSCAPHNYPSNTKCVTSNNPSKDYSDYNERIRLLNNSKENLNTCNDRYNHNTNIPYAPANKKDLVLQNCVQTQVNAENHPHVHNLTAPNVFSNNKFPPMSHPSYPYPYFDMSTYPFPPFYPMHHHNTDNHETIKNLLQLVNTQSEQIQSLQSQVDNLLKMQKDILMDKKKCVCSTQTVQQNGYIHAGTIDTSNYQTTQNQKVKRNACQSTSVIERNLENSKDIRIRNQPELILSEQHAEKGVMEQQVSIGVMTSFEFTVQNNPIVVDYENLQKDEIQNDVINRQNNKHLQETCETLKRNKNCFARLPVGQLENIVEDSESYLSSSQPQSSNFNVSCSMKDLQEKRNHVDTQNTRSVPVERINGSSQPNKDIFQNSNKMNAQKQTYSPIEKQRKKEDMQRLTKDAAFSPYNYEHCVTNDVLNNPKEYTETKNENRCDKSDGFTKTHKHVEDSLVLSGGDFKITEMAPVTPEPSIHVDMQEYSSDEESDKIKRTSKVGWTFYNNVLGQVNQILQNSSTVDTSDPKDVKTRNNVEQDEIENKTILDTVKVATLEQLRKLGISLVDKPESREKNGTRKVEFDSSFYPRLDYQANITRATSGITETNTSMHMKALALKYLSDEQLAELTTQKQGSTSLKQVMLSNMQGTNLSFATMRYLERYQLLPGKNNVQIEDDNVMCLEGSPKADLKIGNIKHSPITQQYPYAQMSRTNCPKIQTDRSLSSRTSVNDFENRNGSSEDYENEHDRKVRDDLNLTLDLQNVEITENGDILYGNTFEKLSANAEQPENSLLTNKNYREFDNNETEESKYIDRALRERINSLNELMMYLREELKKEATLWRKEREEFQLLREQSDIYALEEATAAARAAAAAYAAESPLSNDIDYIVDVTSEKALTELTILEYEKKLAKYQDTLALAQAEKRYNMHRQVVAKAYERRLAEIEQLCNEELKKIQQNASNLQPLREMMSQWYTVNRNHGDTAQEYNFNVTESKNNSACTVTEYSNFHVINAEANMIPEILVTRYNNDDLSKGDKS</sequence>
<dbReference type="Proteomes" id="UP000600918">
    <property type="component" value="Unassembled WGS sequence"/>
</dbReference>
<accession>A0A834U809</accession>